<organism evidence="3 4">
    <name type="scientific">Parabacteroides acidifaciens</name>
    <dbReference type="NCBI Taxonomy" id="2290935"/>
    <lineage>
        <taxon>Bacteria</taxon>
        <taxon>Pseudomonadati</taxon>
        <taxon>Bacteroidota</taxon>
        <taxon>Bacteroidia</taxon>
        <taxon>Bacteroidales</taxon>
        <taxon>Tannerellaceae</taxon>
        <taxon>Parabacteroides</taxon>
    </lineage>
</organism>
<dbReference type="EMBL" id="QREV01000007">
    <property type="protein sequence ID" value="RDU50347.1"/>
    <property type="molecule type" value="Genomic_DNA"/>
</dbReference>
<dbReference type="RefSeq" id="WP_115498590.1">
    <property type="nucleotide sequence ID" value="NZ_JACRTI010000007.1"/>
</dbReference>
<keyword evidence="1" id="KW-0732">Signal</keyword>
<dbReference type="Proteomes" id="UP000629596">
    <property type="component" value="Unassembled WGS sequence"/>
</dbReference>
<evidence type="ECO:0000313" key="2">
    <source>
        <dbReference type="EMBL" id="MBC8601046.1"/>
    </source>
</evidence>
<dbReference type="Pfam" id="PF16439">
    <property type="entry name" value="DUF5036"/>
    <property type="match status" value="1"/>
</dbReference>
<dbReference type="EMBL" id="JACRTI010000007">
    <property type="protein sequence ID" value="MBC8601046.1"/>
    <property type="molecule type" value="Genomic_DNA"/>
</dbReference>
<dbReference type="AlphaFoldDB" id="A0A3D8HID5"/>
<evidence type="ECO:0000313" key="5">
    <source>
        <dbReference type="Proteomes" id="UP000629596"/>
    </source>
</evidence>
<evidence type="ECO:0000313" key="4">
    <source>
        <dbReference type="Proteomes" id="UP000256321"/>
    </source>
</evidence>
<reference evidence="2 5" key="2">
    <citation type="submission" date="2020-08" db="EMBL/GenBank/DDBJ databases">
        <title>Genome public.</title>
        <authorList>
            <person name="Liu C."/>
            <person name="Sun Q."/>
        </authorList>
    </citation>
    <scope>NUCLEOTIDE SEQUENCE [LARGE SCALE GENOMIC DNA]</scope>
    <source>
        <strain evidence="2 5">426_9</strain>
    </source>
</reference>
<dbReference type="InterPro" id="IPR032217">
    <property type="entry name" value="DUF5036"/>
</dbReference>
<reference evidence="3 4" key="1">
    <citation type="submission" date="2018-07" db="EMBL/GenBank/DDBJ databases">
        <title>Parabacteroides acidifaciens nov. sp., isolated from human feces.</title>
        <authorList>
            <person name="Wang Y.J."/>
        </authorList>
    </citation>
    <scope>NUCLEOTIDE SEQUENCE [LARGE SCALE GENOMIC DNA]</scope>
    <source>
        <strain evidence="3 4">426-9</strain>
    </source>
</reference>
<keyword evidence="5" id="KW-1185">Reference proteome</keyword>
<sequence length="238" mass="26527">MKKNLLFQFLLMAFLLPAFSCSDDDSTPEINNATTLNMLDAENGTTRLGNSDIYINAANNFQTNRCLIAEIGTSKGLGKVIPPKVGDGLVSQVAVTPGHLYQAFVEEAVMQFPSGKFALALAGDYYQFYVDSEIMKEEKRIGAVVRFALINPEAEGLPAYDSMIGTVRNGYGEEIVCEFPKNTEFYYDSSLEEIFQISTNGGVLKMSLWVSWGDNLRGNYVIYARHNEVYTKVYVRVE</sequence>
<evidence type="ECO:0000256" key="1">
    <source>
        <dbReference type="SAM" id="SignalP"/>
    </source>
</evidence>
<accession>A0A3D8HID5</accession>
<proteinExistence type="predicted"/>
<gene>
    <name evidence="3" type="ORF">DWU89_04935</name>
    <name evidence="2" type="ORF">H8784_04840</name>
</gene>
<protein>
    <submittedName>
        <fullName evidence="3">DUF5036 domain-containing protein</fullName>
    </submittedName>
    <submittedName>
        <fullName evidence="2">DUF5036 family protein</fullName>
    </submittedName>
</protein>
<evidence type="ECO:0000313" key="3">
    <source>
        <dbReference type="EMBL" id="RDU50347.1"/>
    </source>
</evidence>
<comment type="caution">
    <text evidence="3">The sequence shown here is derived from an EMBL/GenBank/DDBJ whole genome shotgun (WGS) entry which is preliminary data.</text>
</comment>
<name>A0A3D8HID5_9BACT</name>
<dbReference type="Proteomes" id="UP000256321">
    <property type="component" value="Unassembled WGS sequence"/>
</dbReference>
<feature type="signal peptide" evidence="1">
    <location>
        <begin position="1"/>
        <end position="20"/>
    </location>
</feature>
<feature type="chain" id="PRO_5017826828" evidence="1">
    <location>
        <begin position="21"/>
        <end position="238"/>
    </location>
</feature>